<evidence type="ECO:0000313" key="1">
    <source>
        <dbReference type="EMBL" id="KAH1187810.1"/>
    </source>
</evidence>
<protein>
    <submittedName>
        <fullName evidence="1">Uncharacterized protein</fullName>
    </submittedName>
</protein>
<comment type="caution">
    <text evidence="1">The sequence shown here is derived from an EMBL/GenBank/DDBJ whole genome shotgun (WGS) entry which is preliminary data.</text>
</comment>
<keyword evidence="2" id="KW-1185">Reference proteome</keyword>
<sequence length="55" mass="6426">PVLKDFTITIHLVFHTTKQYMRTKQDGVVLDTSPRGNIFEILLHCHNLRTGCFLR</sequence>
<reference evidence="1" key="1">
    <citation type="submission" date="2021-09" db="EMBL/GenBank/DDBJ databases">
        <title>The genome of Mauremys mutica provides insights into the evolution of semi-aquatic lifestyle.</title>
        <authorList>
            <person name="Gong S."/>
            <person name="Gao Y."/>
        </authorList>
    </citation>
    <scope>NUCLEOTIDE SEQUENCE</scope>
    <source>
        <strain evidence="1">MM-2020</strain>
        <tissue evidence="1">Muscle</tissue>
    </source>
</reference>
<dbReference type="AlphaFoldDB" id="A0A9D3XZ20"/>
<feature type="non-terminal residue" evidence="1">
    <location>
        <position position="55"/>
    </location>
</feature>
<dbReference type="Proteomes" id="UP000827986">
    <property type="component" value="Unassembled WGS sequence"/>
</dbReference>
<organism evidence="1 2">
    <name type="scientific">Mauremys mutica</name>
    <name type="common">yellowpond turtle</name>
    <dbReference type="NCBI Taxonomy" id="74926"/>
    <lineage>
        <taxon>Eukaryota</taxon>
        <taxon>Metazoa</taxon>
        <taxon>Chordata</taxon>
        <taxon>Craniata</taxon>
        <taxon>Vertebrata</taxon>
        <taxon>Euteleostomi</taxon>
        <taxon>Archelosauria</taxon>
        <taxon>Testudinata</taxon>
        <taxon>Testudines</taxon>
        <taxon>Cryptodira</taxon>
        <taxon>Durocryptodira</taxon>
        <taxon>Testudinoidea</taxon>
        <taxon>Geoemydidae</taxon>
        <taxon>Geoemydinae</taxon>
        <taxon>Mauremys</taxon>
    </lineage>
</organism>
<name>A0A9D3XZ20_9SAUR</name>
<proteinExistence type="predicted"/>
<accession>A0A9D3XZ20</accession>
<evidence type="ECO:0000313" key="2">
    <source>
        <dbReference type="Proteomes" id="UP000827986"/>
    </source>
</evidence>
<gene>
    <name evidence="1" type="ORF">KIL84_020559</name>
</gene>
<dbReference type="EMBL" id="JAHDVG010000463">
    <property type="protein sequence ID" value="KAH1187810.1"/>
    <property type="molecule type" value="Genomic_DNA"/>
</dbReference>
<feature type="non-terminal residue" evidence="1">
    <location>
        <position position="1"/>
    </location>
</feature>